<name>A0ABP0IV00_9DINO</name>
<gene>
    <name evidence="5" type="ORF">SCF082_LOCUS8795</name>
</gene>
<dbReference type="PROSITE" id="PS00094">
    <property type="entry name" value="C5_MTASE_1"/>
    <property type="match status" value="1"/>
</dbReference>
<reference evidence="5 6" key="1">
    <citation type="submission" date="2024-02" db="EMBL/GenBank/DDBJ databases">
        <authorList>
            <person name="Chen Y."/>
            <person name="Shah S."/>
            <person name="Dougan E. K."/>
            <person name="Thang M."/>
            <person name="Chan C."/>
        </authorList>
    </citation>
    <scope>NUCLEOTIDE SEQUENCE [LARGE SCALE GENOMIC DNA]</scope>
</reference>
<sequence>MAFKRPASSANMRRPAAKRPAISDDAPAKSPSVFEESEEETARMSGEEHGESEVFAGSDDDDDEGVELPAPPEISSIGVDNMLHAHLLRNPDCVDRLVEKLEILSRESGEITAGSICSGWGVAEMVCNALNSALARLAKKRDPPKEVWLTAAFHCPTAFSGASAASSKDEIALGSEAEIMYASDDDEVFFESDADENGSVFASTATDECGHQTAKRRKYTQRTSESFQFLGRDVCFAALSRLVGVGSSTLQKIRQGLPTFTNCARPSLPKHPQYGFTMRGEGQATWESVLSFLWEIYHSTAEVLPNRYAMPGQDVEPPFPDADSTEIDRIVEGFSRTVQVSSNDANLLLTGPGTFSGPVRMLPYGTRTELFWQYVAACEAKGVAAGSYSTFMRVAGHEDIDQVFSQQAAVLSRTEFSTPEEVVAMIDSTFRPQSAAAALREKSKPSKVEIAAYKLDEVADWRAWVKALGVRLDADPSSYGRCEVEEAPGMIPHPGDVLLFVKRHMADEEPTAIFAVMPAAVCVQLRSSFQQPTGVCPRRAIAEPVRKNIQTYAPQCTKQGIISKDAQVYLLGWIDQSLPRVPRPKAYPFLNLRRHAAIVEDFVPHREWAAPRRARVIQVLPAEAVSSEDEQDDGVVMKFMCECDYVKQKYLAQAFDGGAPIFTNMVDLGSGWAQEFRTNATKPVPKVDIILVGYPCKSISSQNSKPMSFDDPKSITGLGYRSLLKYIDYHQPELVVAENVGTLVKKRAIDGGRSPIQIQEQAFAQRGFEAFHDVCDSSHFGLRQTRQRCWALYIRGNGFGTLGPN</sequence>
<dbReference type="Gene3D" id="3.40.50.150">
    <property type="entry name" value="Vaccinia Virus protein VP39"/>
    <property type="match status" value="1"/>
</dbReference>
<evidence type="ECO:0000313" key="5">
    <source>
        <dbReference type="EMBL" id="CAK9005911.1"/>
    </source>
</evidence>
<dbReference type="InterPro" id="IPR018117">
    <property type="entry name" value="C5_DNA_meth_AS"/>
</dbReference>
<evidence type="ECO:0008006" key="7">
    <source>
        <dbReference type="Google" id="ProtNLM"/>
    </source>
</evidence>
<dbReference type="SUPFAM" id="SSF53335">
    <property type="entry name" value="S-adenosyl-L-methionine-dependent methyltransferases"/>
    <property type="match status" value="1"/>
</dbReference>
<proteinExistence type="predicted"/>
<comment type="caution">
    <text evidence="5">The sequence shown here is derived from an EMBL/GenBank/DDBJ whole genome shotgun (WGS) entry which is preliminary data.</text>
</comment>
<dbReference type="Pfam" id="PF00145">
    <property type="entry name" value="DNA_methylase"/>
    <property type="match status" value="1"/>
</dbReference>
<dbReference type="InterPro" id="IPR029063">
    <property type="entry name" value="SAM-dependent_MTases_sf"/>
</dbReference>
<dbReference type="InterPro" id="IPR001525">
    <property type="entry name" value="C5_MeTfrase"/>
</dbReference>
<feature type="compositionally biased region" description="Basic and acidic residues" evidence="4">
    <location>
        <begin position="40"/>
        <end position="52"/>
    </location>
</feature>
<evidence type="ECO:0000256" key="1">
    <source>
        <dbReference type="ARBA" id="ARBA00022603"/>
    </source>
</evidence>
<dbReference type="EMBL" id="CAXAMM010005080">
    <property type="protein sequence ID" value="CAK9005911.1"/>
    <property type="molecule type" value="Genomic_DNA"/>
</dbReference>
<keyword evidence="6" id="KW-1185">Reference proteome</keyword>
<dbReference type="Proteomes" id="UP001642464">
    <property type="component" value="Unassembled WGS sequence"/>
</dbReference>
<evidence type="ECO:0000256" key="4">
    <source>
        <dbReference type="SAM" id="MobiDB-lite"/>
    </source>
</evidence>
<keyword evidence="2" id="KW-0808">Transferase</keyword>
<keyword evidence="3" id="KW-0949">S-adenosyl-L-methionine</keyword>
<accession>A0ABP0IV00</accession>
<keyword evidence="1" id="KW-0489">Methyltransferase</keyword>
<evidence type="ECO:0000256" key="3">
    <source>
        <dbReference type="ARBA" id="ARBA00022691"/>
    </source>
</evidence>
<protein>
    <recommendedName>
        <fullName evidence="7">DNA (cytosine-5-)-methyltransferase</fullName>
    </recommendedName>
</protein>
<evidence type="ECO:0000256" key="2">
    <source>
        <dbReference type="ARBA" id="ARBA00022679"/>
    </source>
</evidence>
<evidence type="ECO:0000313" key="6">
    <source>
        <dbReference type="Proteomes" id="UP001642464"/>
    </source>
</evidence>
<organism evidence="5 6">
    <name type="scientific">Durusdinium trenchii</name>
    <dbReference type="NCBI Taxonomy" id="1381693"/>
    <lineage>
        <taxon>Eukaryota</taxon>
        <taxon>Sar</taxon>
        <taxon>Alveolata</taxon>
        <taxon>Dinophyceae</taxon>
        <taxon>Suessiales</taxon>
        <taxon>Symbiodiniaceae</taxon>
        <taxon>Durusdinium</taxon>
    </lineage>
</organism>
<feature type="region of interest" description="Disordered" evidence="4">
    <location>
        <begin position="1"/>
        <end position="74"/>
    </location>
</feature>